<organism evidence="2 3">
    <name type="scientific">Purpureocillium lilacinum</name>
    <name type="common">Paecilomyces lilacinus</name>
    <dbReference type="NCBI Taxonomy" id="33203"/>
    <lineage>
        <taxon>Eukaryota</taxon>
        <taxon>Fungi</taxon>
        <taxon>Dikarya</taxon>
        <taxon>Ascomycota</taxon>
        <taxon>Pezizomycotina</taxon>
        <taxon>Sordariomycetes</taxon>
        <taxon>Hypocreomycetidae</taxon>
        <taxon>Hypocreales</taxon>
        <taxon>Ophiocordycipitaceae</taxon>
        <taxon>Purpureocillium</taxon>
    </lineage>
</organism>
<protein>
    <submittedName>
        <fullName evidence="2">Uncharacterized protein</fullName>
    </submittedName>
</protein>
<feature type="region of interest" description="Disordered" evidence="1">
    <location>
        <begin position="183"/>
        <end position="221"/>
    </location>
</feature>
<dbReference type="Proteomes" id="UP001287286">
    <property type="component" value="Unassembled WGS sequence"/>
</dbReference>
<reference evidence="2 3" key="1">
    <citation type="journal article" date="2024" name="Microbiol. Resour. Announc.">
        <title>Genome annotations for the ascomycete fungi Trichoderma harzianum, Trichoderma aggressivum, and Purpureocillium lilacinum.</title>
        <authorList>
            <person name="Beijen E.P.W."/>
            <person name="Ohm R.A."/>
        </authorList>
    </citation>
    <scope>NUCLEOTIDE SEQUENCE [LARGE SCALE GENOMIC DNA]</scope>
    <source>
        <strain evidence="2 3">CBS 150709</strain>
    </source>
</reference>
<evidence type="ECO:0000256" key="1">
    <source>
        <dbReference type="SAM" id="MobiDB-lite"/>
    </source>
</evidence>
<evidence type="ECO:0000313" key="2">
    <source>
        <dbReference type="EMBL" id="KAK4091996.1"/>
    </source>
</evidence>
<name>A0ABR0C7N3_PURLI</name>
<accession>A0ABR0C7N3</accession>
<sequence length="221" mass="22799">MSVCDGGGWMHVKKAEKAGQRTYEVERAGSCLGDTVTFSNGGERERGGQWAGTAHACDERGQGKGEGAGQWARPMVVTCMTRLGVAGGGGGGHVSVVVLMLVRGAVEESGMHGCTKRPAVLPTPRSSFIATPRGGSHKYSTALVDVVVVELDQHVTEETSARDSQLTVHAQSEVVQAANLAPEWSPAGKQTADGHAAGRASAGDRPRLPGVGCPTGGAPRF</sequence>
<evidence type="ECO:0000313" key="3">
    <source>
        <dbReference type="Proteomes" id="UP001287286"/>
    </source>
</evidence>
<proteinExistence type="predicted"/>
<dbReference type="EMBL" id="JAWRVI010000010">
    <property type="protein sequence ID" value="KAK4091996.1"/>
    <property type="molecule type" value="Genomic_DNA"/>
</dbReference>
<gene>
    <name evidence="2" type="ORF">Purlil1_3835</name>
</gene>
<comment type="caution">
    <text evidence="2">The sequence shown here is derived from an EMBL/GenBank/DDBJ whole genome shotgun (WGS) entry which is preliminary data.</text>
</comment>
<keyword evidence="3" id="KW-1185">Reference proteome</keyword>